<protein>
    <submittedName>
        <fullName evidence="2">Uncharacterized protein</fullName>
    </submittedName>
</protein>
<comment type="caution">
    <text evidence="2">The sequence shown here is derived from an EMBL/GenBank/DDBJ whole genome shotgun (WGS) entry which is preliminary data.</text>
</comment>
<evidence type="ECO:0000256" key="1">
    <source>
        <dbReference type="SAM" id="MobiDB-lite"/>
    </source>
</evidence>
<name>A0A7J6NPZ3_PEROL</name>
<feature type="compositionally biased region" description="Polar residues" evidence="1">
    <location>
        <begin position="474"/>
        <end position="483"/>
    </location>
</feature>
<gene>
    <name evidence="2" type="ORF">FOZ62_029410</name>
</gene>
<dbReference type="AlphaFoldDB" id="A0A7J6NPZ3"/>
<feature type="compositionally biased region" description="Polar residues" evidence="1">
    <location>
        <begin position="388"/>
        <end position="397"/>
    </location>
</feature>
<accession>A0A7J6NPZ3</accession>
<feature type="region of interest" description="Disordered" evidence="1">
    <location>
        <begin position="470"/>
        <end position="489"/>
    </location>
</feature>
<proteinExistence type="predicted"/>
<dbReference type="EMBL" id="JABANM010036986">
    <property type="protein sequence ID" value="KAF4685875.1"/>
    <property type="molecule type" value="Genomic_DNA"/>
</dbReference>
<feature type="region of interest" description="Disordered" evidence="1">
    <location>
        <begin position="363"/>
        <end position="431"/>
    </location>
</feature>
<dbReference type="Proteomes" id="UP000574390">
    <property type="component" value="Unassembled WGS sequence"/>
</dbReference>
<evidence type="ECO:0000313" key="3">
    <source>
        <dbReference type="Proteomes" id="UP000574390"/>
    </source>
</evidence>
<organism evidence="2 3">
    <name type="scientific">Perkinsus olseni</name>
    <name type="common">Perkinsus atlanticus</name>
    <dbReference type="NCBI Taxonomy" id="32597"/>
    <lineage>
        <taxon>Eukaryota</taxon>
        <taxon>Sar</taxon>
        <taxon>Alveolata</taxon>
        <taxon>Perkinsozoa</taxon>
        <taxon>Perkinsea</taxon>
        <taxon>Perkinsida</taxon>
        <taxon>Perkinsidae</taxon>
        <taxon>Perkinsus</taxon>
    </lineage>
</organism>
<feature type="compositionally biased region" description="Basic residues" evidence="1">
    <location>
        <begin position="408"/>
        <end position="422"/>
    </location>
</feature>
<reference evidence="2 3" key="1">
    <citation type="submission" date="2020-04" db="EMBL/GenBank/DDBJ databases">
        <title>Perkinsus olseni comparative genomics.</title>
        <authorList>
            <person name="Bogema D.R."/>
        </authorList>
    </citation>
    <scope>NUCLEOTIDE SEQUENCE [LARGE SCALE GENOMIC DNA]</scope>
    <source>
        <strain evidence="2">ATCC PRA-205</strain>
    </source>
</reference>
<sequence length="763" mass="84307">MPGEVPPQEYPEVREVLNIVCDDEPVVTALYTFLISGNIRTARAVASLSPAFIAASVSNVPAPEGKVPAVWKGTVASLLNAARDEAADQLEVQVAKAKRDLAEPPTPAGGKSTSQRRKQSKLLTSSMKILATKLGDKGLPASLVPPQKMFDCLCLNLTAFVDFTKFMAQTSDSSSASPEGVLAEDLEGRPILIKSTSTSQKADKQQHERNFSAKWCRVFWWFAIALLSVQEALHAKDDCEENTAEGLDGGLVNVEPDAQAVTSVTILDLLQYFHKVLWYASEYNWSTAIVVDRNIRMAIEDACRGGTRTLADCYHNLDMWSAKASEAAILSMNSVRFSRYPGTDTSTRRGWIGIQALILRRGGVGGQKRAHDNRSPASIPPPPKQQFPGGSTNNYAKVNNAPRPRLAITKRRRSYTARRRRREAFSLPPTEDFFTEAASTDSFAADEPSNEAVLADSVREYTESLEQLGRERLSQQTDSQQLRDGSGLSAALPTRRGFEEIEPVSRELHDIVAIFDTTIDQFGLERLVSSIDGSPSKSVVEELDRTFHQAATFCRASLAARLNCSTRCSRCGSQIRADLLRGLVAALNDPDRALAETVDEGVELGIDRPIPATGLFPAYDKKREDESLQLLRLHQLANYTSVEASSDVTENLILEEVNKGRMRRLSETESAATDLTFARMALLTKAPKSPGGPPSYRIVDDYRRNGLNARMSCAETVSLPRLVDLRRTMADLLEEDLLPHFFEYDIASAFRNLFIHPRDRRRL</sequence>
<feature type="region of interest" description="Disordered" evidence="1">
    <location>
        <begin position="97"/>
        <end position="119"/>
    </location>
</feature>
<evidence type="ECO:0000313" key="2">
    <source>
        <dbReference type="EMBL" id="KAF4685875.1"/>
    </source>
</evidence>
<feature type="non-terminal residue" evidence="2">
    <location>
        <position position="763"/>
    </location>
</feature>